<dbReference type="GO" id="GO:0015276">
    <property type="term" value="F:ligand-gated monoatomic ion channel activity"/>
    <property type="evidence" value="ECO:0007669"/>
    <property type="project" value="InterPro"/>
</dbReference>
<evidence type="ECO:0000256" key="3">
    <source>
        <dbReference type="ARBA" id="ARBA00022448"/>
    </source>
</evidence>
<keyword evidence="6 13" id="KW-1133">Transmembrane helix</keyword>
<gene>
    <name evidence="16" type="ORF">O3P69_017128</name>
</gene>
<name>A0AAW0TVD0_SCYPA</name>
<evidence type="ECO:0000256" key="4">
    <source>
        <dbReference type="ARBA" id="ARBA00022475"/>
    </source>
</evidence>
<dbReference type="PANTHER" id="PTHR42643:SF24">
    <property type="entry name" value="IONOTROPIC RECEPTOR 60A"/>
    <property type="match status" value="1"/>
</dbReference>
<keyword evidence="8 13" id="KW-0472">Membrane</keyword>
<dbReference type="InterPro" id="IPR052192">
    <property type="entry name" value="Insect_Ionotropic_Sensory_Rcpt"/>
</dbReference>
<evidence type="ECO:0000313" key="16">
    <source>
        <dbReference type="EMBL" id="KAK8391269.1"/>
    </source>
</evidence>
<proteinExistence type="inferred from homology"/>
<dbReference type="Gene3D" id="1.10.287.70">
    <property type="match status" value="1"/>
</dbReference>
<evidence type="ECO:0000256" key="6">
    <source>
        <dbReference type="ARBA" id="ARBA00022989"/>
    </source>
</evidence>
<dbReference type="GO" id="GO:0050906">
    <property type="term" value="P:detection of stimulus involved in sensory perception"/>
    <property type="evidence" value="ECO:0007669"/>
    <property type="project" value="UniProtKB-ARBA"/>
</dbReference>
<evidence type="ECO:0000256" key="5">
    <source>
        <dbReference type="ARBA" id="ARBA00022692"/>
    </source>
</evidence>
<dbReference type="GO" id="GO:0005886">
    <property type="term" value="C:plasma membrane"/>
    <property type="evidence" value="ECO:0007669"/>
    <property type="project" value="UniProtKB-SubCell"/>
</dbReference>
<keyword evidence="10" id="KW-0325">Glycoprotein</keyword>
<evidence type="ECO:0000256" key="13">
    <source>
        <dbReference type="SAM" id="Phobius"/>
    </source>
</evidence>
<feature type="domain" description="Ionotropic glutamate receptor C-terminal" evidence="14">
    <location>
        <begin position="337"/>
        <end position="540"/>
    </location>
</feature>
<evidence type="ECO:0000256" key="2">
    <source>
        <dbReference type="ARBA" id="ARBA00008685"/>
    </source>
</evidence>
<keyword evidence="7" id="KW-0406">Ion transport</keyword>
<dbReference type="PANTHER" id="PTHR42643">
    <property type="entry name" value="IONOTROPIC RECEPTOR 20A-RELATED"/>
    <property type="match status" value="1"/>
</dbReference>
<comment type="similarity">
    <text evidence="2">Belongs to the glutamate-gated ion channel (TC 1.A.10.1) family.</text>
</comment>
<dbReference type="InterPro" id="IPR001320">
    <property type="entry name" value="Iontro_rcpt_C"/>
</dbReference>
<evidence type="ECO:0000259" key="14">
    <source>
        <dbReference type="Pfam" id="PF00060"/>
    </source>
</evidence>
<feature type="transmembrane region" description="Helical" evidence="13">
    <location>
        <begin position="336"/>
        <end position="357"/>
    </location>
</feature>
<feature type="transmembrane region" description="Helical" evidence="13">
    <location>
        <begin position="369"/>
        <end position="391"/>
    </location>
</feature>
<comment type="subcellular location">
    <subcellularLocation>
        <location evidence="1">Cell membrane</location>
        <topology evidence="1">Multi-pass membrane protein</topology>
    </subcellularLocation>
</comment>
<evidence type="ECO:0000256" key="12">
    <source>
        <dbReference type="ARBA" id="ARBA00023303"/>
    </source>
</evidence>
<keyword evidence="5 13" id="KW-0812">Transmembrane</keyword>
<feature type="transmembrane region" description="Helical" evidence="13">
    <location>
        <begin position="533"/>
        <end position="553"/>
    </location>
</feature>
<dbReference type="Pfam" id="PF00060">
    <property type="entry name" value="Lig_chan"/>
    <property type="match status" value="1"/>
</dbReference>
<evidence type="ECO:0000256" key="8">
    <source>
        <dbReference type="ARBA" id="ARBA00023136"/>
    </source>
</evidence>
<evidence type="ECO:0000259" key="15">
    <source>
        <dbReference type="Pfam" id="PF10613"/>
    </source>
</evidence>
<comment type="caution">
    <text evidence="16">The sequence shown here is derived from an EMBL/GenBank/DDBJ whole genome shotgun (WGS) entry which is preliminary data.</text>
</comment>
<evidence type="ECO:0000313" key="17">
    <source>
        <dbReference type="Proteomes" id="UP001487740"/>
    </source>
</evidence>
<protein>
    <submittedName>
        <fullName evidence="16">Uncharacterized protein</fullName>
    </submittedName>
</protein>
<evidence type="ECO:0000256" key="11">
    <source>
        <dbReference type="ARBA" id="ARBA00023286"/>
    </source>
</evidence>
<evidence type="ECO:0000256" key="7">
    <source>
        <dbReference type="ARBA" id="ARBA00023065"/>
    </source>
</evidence>
<feature type="transmembrane region" description="Helical" evidence="13">
    <location>
        <begin position="397"/>
        <end position="421"/>
    </location>
</feature>
<organism evidence="16 17">
    <name type="scientific">Scylla paramamosain</name>
    <name type="common">Mud crab</name>
    <dbReference type="NCBI Taxonomy" id="85552"/>
    <lineage>
        <taxon>Eukaryota</taxon>
        <taxon>Metazoa</taxon>
        <taxon>Ecdysozoa</taxon>
        <taxon>Arthropoda</taxon>
        <taxon>Crustacea</taxon>
        <taxon>Multicrustacea</taxon>
        <taxon>Malacostraca</taxon>
        <taxon>Eumalacostraca</taxon>
        <taxon>Eucarida</taxon>
        <taxon>Decapoda</taxon>
        <taxon>Pleocyemata</taxon>
        <taxon>Brachyura</taxon>
        <taxon>Eubrachyura</taxon>
        <taxon>Portunoidea</taxon>
        <taxon>Portunidae</taxon>
        <taxon>Portuninae</taxon>
        <taxon>Scylla</taxon>
    </lineage>
</organism>
<dbReference type="InterPro" id="IPR019594">
    <property type="entry name" value="Glu/Gly-bd"/>
</dbReference>
<evidence type="ECO:0000256" key="1">
    <source>
        <dbReference type="ARBA" id="ARBA00004651"/>
    </source>
</evidence>
<keyword evidence="3" id="KW-0813">Transport</keyword>
<reference evidence="16 17" key="1">
    <citation type="submission" date="2023-03" db="EMBL/GenBank/DDBJ databases">
        <title>High-quality genome of Scylla paramamosain provides insights in environmental adaptation.</title>
        <authorList>
            <person name="Zhang L."/>
        </authorList>
    </citation>
    <scope>NUCLEOTIDE SEQUENCE [LARGE SCALE GENOMIC DNA]</scope>
    <source>
        <strain evidence="16">LZ_2023a</strain>
        <tissue evidence="16">Muscle</tissue>
    </source>
</reference>
<keyword evidence="9" id="KW-0675">Receptor</keyword>
<sequence length="556" mass="61591">MLSSSLFQVILVRSCSTAAIASRQHERHLHVLSEVVSGPAHGKPLALHLDTALPADVRQAVLGVEAVRRTPHFTLSLGLNHSQGRWPRQETASAALSYGSPAMLHVVLWLTPRPELLKALWILWKPRHLLFFSLGSLPGTEVLRDEAVSNVEKLALIGHLSAEAERGPDALGVYTMLPFSSSGVQLLGPWEHESFSNWEALFPDRFPSFEGYTFQLATWMVDYPYLYHKNTNSLQGTGISIRALEAVSSLLNFSYTLTVKPPEPVYGGKLNGSWAGILGMILKKEKNFSINTFYLTPERYKDFDPSSYWGFSKVGAFLLTPPPLPMSLNLLRPFTVGVWTTIAFCFALAVCSCLMLERTANPRSSERRGVMGVLIELHCGLVNQSAPALLLPLWKRVFLAVWLLCCLVVTAAYTCNLVGIFTRPAYPRRLHTLQELTDSTFRIAKHDIGDTTATLIRQPTNSLYRKGDLFARQQDVVQAMQAGTHALVELTYIARLMLASHHKEEMAKLGDGGSDGKEGGSTPPLTMKHLQGVFYILVLAWVAGGTALLLELFTRR</sequence>
<keyword evidence="4" id="KW-1003">Cell membrane</keyword>
<feature type="domain" description="Ionotropic glutamate receptor L-glutamate and glycine-binding" evidence="15">
    <location>
        <begin position="219"/>
        <end position="306"/>
    </location>
</feature>
<keyword evidence="11" id="KW-1071">Ligand-gated ion channel</keyword>
<dbReference type="AlphaFoldDB" id="A0AAW0TVD0"/>
<dbReference type="SUPFAM" id="SSF53850">
    <property type="entry name" value="Periplasmic binding protein-like II"/>
    <property type="match status" value="1"/>
</dbReference>
<dbReference type="Gene3D" id="3.40.190.10">
    <property type="entry name" value="Periplasmic binding protein-like II"/>
    <property type="match status" value="1"/>
</dbReference>
<dbReference type="EMBL" id="JARAKH010000024">
    <property type="protein sequence ID" value="KAK8391269.1"/>
    <property type="molecule type" value="Genomic_DNA"/>
</dbReference>
<evidence type="ECO:0000256" key="9">
    <source>
        <dbReference type="ARBA" id="ARBA00023170"/>
    </source>
</evidence>
<keyword evidence="17" id="KW-1185">Reference proteome</keyword>
<dbReference type="Proteomes" id="UP001487740">
    <property type="component" value="Unassembled WGS sequence"/>
</dbReference>
<dbReference type="Pfam" id="PF10613">
    <property type="entry name" value="Lig_chan-Glu_bd"/>
    <property type="match status" value="1"/>
</dbReference>
<keyword evidence="12" id="KW-0407">Ion channel</keyword>
<evidence type="ECO:0000256" key="10">
    <source>
        <dbReference type="ARBA" id="ARBA00023180"/>
    </source>
</evidence>
<accession>A0AAW0TVD0</accession>